<name>A0A512SWA8_9MICO</name>
<dbReference type="Proteomes" id="UP000321793">
    <property type="component" value="Unassembled WGS sequence"/>
</dbReference>
<protein>
    <recommendedName>
        <fullName evidence="1">N-acetyltransferase domain-containing protein</fullName>
    </recommendedName>
</protein>
<dbReference type="OrthoDB" id="9795188at2"/>
<dbReference type="AlphaFoldDB" id="A0A512SWA8"/>
<dbReference type="PROSITE" id="PS51186">
    <property type="entry name" value="GNAT"/>
    <property type="match status" value="2"/>
</dbReference>
<keyword evidence="3" id="KW-1185">Reference proteome</keyword>
<feature type="domain" description="N-acetyltransferase" evidence="1">
    <location>
        <begin position="15"/>
        <end position="176"/>
    </location>
</feature>
<dbReference type="Pfam" id="PF13302">
    <property type="entry name" value="Acetyltransf_3"/>
    <property type="match status" value="2"/>
</dbReference>
<reference evidence="2 3" key="1">
    <citation type="submission" date="2019-07" db="EMBL/GenBank/DDBJ databases">
        <title>Whole genome shotgun sequence of Knoellia locipacati NBRC 109775.</title>
        <authorList>
            <person name="Hosoyama A."/>
            <person name="Uohara A."/>
            <person name="Ohji S."/>
            <person name="Ichikawa N."/>
        </authorList>
    </citation>
    <scope>NUCLEOTIDE SEQUENCE [LARGE SCALE GENOMIC DNA]</scope>
    <source>
        <strain evidence="2 3">NBRC 109775</strain>
    </source>
</reference>
<dbReference type="InterPro" id="IPR051531">
    <property type="entry name" value="N-acetyltransferase"/>
</dbReference>
<sequence>MPFPDSVPILTDDVVRLRAHSADDAQRIVEQCTDPESLRWTQVPRDYTLAMAHEWVADIAKGWDGDGDRLWAIEEVSDGEHRFLGSIDLRPRAAGRAEIGYGLHPEGRGRGLMARALRLVCQYWFDAGGQRVDWYAERGNIASWGPARAAGFEFVATLPEHVAHGEGGLVDAWFGSLGRDDAMAPRTEWVTPPVLEADGIRLRPWRDTDGEAVEAPNHPSHFVPARAIPTADTWTDWLIRRRLVMARGSSVNWCIADAESDAALGEVLVFVHDGALADGDTAELGYYLFPSARGRGAARIAAGLAVGHAFASRDEGGLGLRRLVAETAADNAASNAVLTAAGFTRWGHEEAATAPDGSVGPADHWDLLAPSRD</sequence>
<dbReference type="GO" id="GO:0016747">
    <property type="term" value="F:acyltransferase activity, transferring groups other than amino-acyl groups"/>
    <property type="evidence" value="ECO:0007669"/>
    <property type="project" value="InterPro"/>
</dbReference>
<comment type="caution">
    <text evidence="2">The sequence shown here is derived from an EMBL/GenBank/DDBJ whole genome shotgun (WGS) entry which is preliminary data.</text>
</comment>
<dbReference type="InterPro" id="IPR000182">
    <property type="entry name" value="GNAT_dom"/>
</dbReference>
<gene>
    <name evidence="2" type="ORF">KLO01_02890</name>
</gene>
<dbReference type="PANTHER" id="PTHR43792">
    <property type="entry name" value="GNAT FAMILY, PUTATIVE (AFU_ORTHOLOGUE AFUA_3G00765)-RELATED-RELATED"/>
    <property type="match status" value="1"/>
</dbReference>
<evidence type="ECO:0000259" key="1">
    <source>
        <dbReference type="PROSITE" id="PS51186"/>
    </source>
</evidence>
<organism evidence="2 3">
    <name type="scientific">Knoellia locipacati</name>
    <dbReference type="NCBI Taxonomy" id="882824"/>
    <lineage>
        <taxon>Bacteria</taxon>
        <taxon>Bacillati</taxon>
        <taxon>Actinomycetota</taxon>
        <taxon>Actinomycetes</taxon>
        <taxon>Micrococcales</taxon>
        <taxon>Intrasporangiaceae</taxon>
        <taxon>Knoellia</taxon>
    </lineage>
</organism>
<dbReference type="Gene3D" id="3.40.630.30">
    <property type="match status" value="2"/>
</dbReference>
<evidence type="ECO:0000313" key="2">
    <source>
        <dbReference type="EMBL" id="GEQ12242.1"/>
    </source>
</evidence>
<dbReference type="SUPFAM" id="SSF55729">
    <property type="entry name" value="Acyl-CoA N-acyltransferases (Nat)"/>
    <property type="match status" value="2"/>
</dbReference>
<feature type="domain" description="N-acetyltransferase" evidence="1">
    <location>
        <begin position="200"/>
        <end position="370"/>
    </location>
</feature>
<evidence type="ECO:0000313" key="3">
    <source>
        <dbReference type="Proteomes" id="UP000321793"/>
    </source>
</evidence>
<accession>A0A512SWA8</accession>
<dbReference type="InterPro" id="IPR016181">
    <property type="entry name" value="Acyl_CoA_acyltransferase"/>
</dbReference>
<dbReference type="RefSeq" id="WP_147061766.1">
    <property type="nucleotide sequence ID" value="NZ_BAABDN010000001.1"/>
</dbReference>
<proteinExistence type="predicted"/>
<dbReference type="EMBL" id="BKBA01000002">
    <property type="protein sequence ID" value="GEQ12242.1"/>
    <property type="molecule type" value="Genomic_DNA"/>
</dbReference>